<dbReference type="RefSeq" id="WP_187066268.1">
    <property type="nucleotide sequence ID" value="NZ_JACRVF010000001.1"/>
</dbReference>
<evidence type="ECO:0000313" key="5">
    <source>
        <dbReference type="EMBL" id="MBC5992319.1"/>
    </source>
</evidence>
<dbReference type="PANTHER" id="PTHR43685:SF5">
    <property type="entry name" value="GLYCOSYLTRANSFERASE EPSE-RELATED"/>
    <property type="match status" value="1"/>
</dbReference>
<dbReference type="EMBL" id="JACRVF010000001">
    <property type="protein sequence ID" value="MBC5992319.1"/>
    <property type="molecule type" value="Genomic_DNA"/>
</dbReference>
<dbReference type="Proteomes" id="UP000603640">
    <property type="component" value="Unassembled WGS sequence"/>
</dbReference>
<dbReference type="SUPFAM" id="SSF53448">
    <property type="entry name" value="Nucleotide-diphospho-sugar transferases"/>
    <property type="match status" value="1"/>
</dbReference>
<evidence type="ECO:0000256" key="3">
    <source>
        <dbReference type="ARBA" id="ARBA00022679"/>
    </source>
</evidence>
<dbReference type="Gene3D" id="3.90.550.10">
    <property type="entry name" value="Spore Coat Polysaccharide Biosynthesis Protein SpsA, Chain A"/>
    <property type="match status" value="1"/>
</dbReference>
<keyword evidence="3" id="KW-0808">Transferase</keyword>
<dbReference type="InterPro" id="IPR050834">
    <property type="entry name" value="Glycosyltransf_2"/>
</dbReference>
<name>A0A923SI11_9BACT</name>
<dbReference type="PANTHER" id="PTHR43685">
    <property type="entry name" value="GLYCOSYLTRANSFERASE"/>
    <property type="match status" value="1"/>
</dbReference>
<evidence type="ECO:0000256" key="2">
    <source>
        <dbReference type="ARBA" id="ARBA00022676"/>
    </source>
</evidence>
<keyword evidence="2" id="KW-0328">Glycosyltransferase</keyword>
<protein>
    <submittedName>
        <fullName evidence="5">Glycosyltransferase</fullName>
    </submittedName>
</protein>
<gene>
    <name evidence="5" type="ORF">H8S84_05655</name>
</gene>
<keyword evidence="6" id="KW-1185">Reference proteome</keyword>
<reference evidence="5" key="1">
    <citation type="submission" date="2020-08" db="EMBL/GenBank/DDBJ databases">
        <title>Pontibacter sp. SD6 16S ribosomal RNA gene Genome sequencing and assembly.</title>
        <authorList>
            <person name="Kang M."/>
        </authorList>
    </citation>
    <scope>NUCLEOTIDE SEQUENCE</scope>
    <source>
        <strain evidence="5">SD6</strain>
    </source>
</reference>
<dbReference type="InterPro" id="IPR001173">
    <property type="entry name" value="Glyco_trans_2-like"/>
</dbReference>
<dbReference type="GO" id="GO:0016757">
    <property type="term" value="F:glycosyltransferase activity"/>
    <property type="evidence" value="ECO:0007669"/>
    <property type="project" value="UniProtKB-KW"/>
</dbReference>
<dbReference type="AlphaFoldDB" id="A0A923SI11"/>
<feature type="domain" description="Glycosyltransferase 2-like" evidence="4">
    <location>
        <begin position="12"/>
        <end position="155"/>
    </location>
</feature>
<comment type="caution">
    <text evidence="5">The sequence shown here is derived from an EMBL/GenBank/DDBJ whole genome shotgun (WGS) entry which is preliminary data.</text>
</comment>
<dbReference type="InterPro" id="IPR029044">
    <property type="entry name" value="Nucleotide-diphossugar_trans"/>
</dbReference>
<evidence type="ECO:0000259" key="4">
    <source>
        <dbReference type="Pfam" id="PF00535"/>
    </source>
</evidence>
<organism evidence="5 6">
    <name type="scientific">Pontibacter cellulosilyticus</name>
    <dbReference type="NCBI Taxonomy" id="1720253"/>
    <lineage>
        <taxon>Bacteria</taxon>
        <taxon>Pseudomonadati</taxon>
        <taxon>Bacteroidota</taxon>
        <taxon>Cytophagia</taxon>
        <taxon>Cytophagales</taxon>
        <taxon>Hymenobacteraceae</taxon>
        <taxon>Pontibacter</taxon>
    </lineage>
</organism>
<evidence type="ECO:0000256" key="1">
    <source>
        <dbReference type="ARBA" id="ARBA00006739"/>
    </source>
</evidence>
<comment type="similarity">
    <text evidence="1">Belongs to the glycosyltransferase 2 family.</text>
</comment>
<proteinExistence type="inferred from homology"/>
<sequence length="271" mass="30963">MENITQEVLDVCVLIPYYNNLEGLVKSLNTIKYSSGKFLVLVVDDGSSIALNKADVSKRAGHPVPFHIINCHVNGGITKALNIGLSWIQNNLKVKYIARLDCGDTCRYDRFYKQISFLDNNPVVGLLGSWCRFESPDGRIKYNYITPVVHSQIMQEMHLRNVFIHPTVIFRSCLIEETGMYPEDYEYVEDYAFFWTMLRVSQGAILDELLTTCEVNALGISISQRQSQLKARIKVVKKFAENIALKMLGIIKLRLLLLTPYPLVLKIKQRL</sequence>
<dbReference type="Pfam" id="PF00535">
    <property type="entry name" value="Glycos_transf_2"/>
    <property type="match status" value="1"/>
</dbReference>
<accession>A0A923SI11</accession>
<evidence type="ECO:0000313" key="6">
    <source>
        <dbReference type="Proteomes" id="UP000603640"/>
    </source>
</evidence>